<dbReference type="RefSeq" id="WP_025773331.1">
    <property type="nucleotide sequence ID" value="NZ_DF238840.1"/>
</dbReference>
<evidence type="ECO:0000313" key="2">
    <source>
        <dbReference type="EMBL" id="GAF25321.1"/>
    </source>
</evidence>
<dbReference type="AlphaFoldDB" id="A0A0S6UCU1"/>
<feature type="domain" description="LarA-like N-terminal" evidence="1">
    <location>
        <begin position="61"/>
        <end position="182"/>
    </location>
</feature>
<dbReference type="InterPro" id="IPR018657">
    <property type="entry name" value="LarA-like_N"/>
</dbReference>
<dbReference type="GO" id="GO:0050043">
    <property type="term" value="F:lactate racemase activity"/>
    <property type="evidence" value="ECO:0007669"/>
    <property type="project" value="InterPro"/>
</dbReference>
<name>A0A0S6UCU1_NEOTH</name>
<reference evidence="2" key="1">
    <citation type="journal article" date="2014" name="Gene">
        <title>Genome-guided analysis of transformation efficiency and carbon dioxide assimilation by Moorella thermoacetica Y72.</title>
        <authorList>
            <person name="Tsukahara K."/>
            <person name="Kita A."/>
            <person name="Nakashimada Y."/>
            <person name="Hoshino T."/>
            <person name="Murakami K."/>
        </authorList>
    </citation>
    <scope>NUCLEOTIDE SEQUENCE [LARGE SCALE GENOMIC DNA]</scope>
    <source>
        <strain evidence="2">Y72</strain>
    </source>
</reference>
<gene>
    <name evidence="2" type="ORF">MTY_0653</name>
</gene>
<protein>
    <submittedName>
        <fullName evidence="2">Dimethyladenosine transferase</fullName>
    </submittedName>
</protein>
<accession>A0A0S6UCU1</accession>
<evidence type="ECO:0000259" key="1">
    <source>
        <dbReference type="Pfam" id="PF09861"/>
    </source>
</evidence>
<dbReference type="Gene3D" id="3.40.50.11440">
    <property type="match status" value="1"/>
</dbReference>
<keyword evidence="2" id="KW-0808">Transferase</keyword>
<dbReference type="Pfam" id="PF09861">
    <property type="entry name" value="Lar_N"/>
    <property type="match status" value="1"/>
</dbReference>
<dbReference type="EMBL" id="DF238840">
    <property type="protein sequence ID" value="GAF25321.1"/>
    <property type="molecule type" value="Genomic_DNA"/>
</dbReference>
<sequence length="422" mass="46026">MELPLVARVQQDVEVPEVTDLEGAIATQIAPLIEINRHNLLGKRIAITAGSRGIDRIPFILGMVVKLLKDAGASPFLVPTMGSHGGASAAGQEEILKSLGITEDTVGAPIISSLDTIQIGTTTSGVPVWVDKNAAEADGIIVVNRIKPHTEFKGDIESGLLKMMAIGLGKYQGARVVHNHALRQGYARVITEVALTILDKLPVLFGVALIENCYDKVAMVEAISREKIYEREKELLQKARSLMMALPFDHIDILVIDEMGKNISGTGMDTNVIGRVMVYGQKEPETPDIIRIVVLDLTPETHGNATGIGLADFTTKRVIQKLDMHSTVVNCITACTPEKGRLPIALATDREAIEYALQTIGLENPAAARLVHIKNTLHLKVMEVSEALLPEVYNNKNLHLLEKPRPLAFDNEDRLYPVFVSR</sequence>
<dbReference type="Proteomes" id="UP000063718">
    <property type="component" value="Unassembled WGS sequence"/>
</dbReference>
<organism evidence="2">
    <name type="scientific">Moorella thermoacetica Y72</name>
    <dbReference type="NCBI Taxonomy" id="1325331"/>
    <lineage>
        <taxon>Bacteria</taxon>
        <taxon>Bacillati</taxon>
        <taxon>Bacillota</taxon>
        <taxon>Clostridia</taxon>
        <taxon>Neomoorellales</taxon>
        <taxon>Neomoorellaceae</taxon>
        <taxon>Neomoorella</taxon>
    </lineage>
</organism>
<dbReference type="GO" id="GO:0016740">
    <property type="term" value="F:transferase activity"/>
    <property type="evidence" value="ECO:0007669"/>
    <property type="project" value="UniProtKB-KW"/>
</dbReference>
<proteinExistence type="predicted"/>